<comment type="caution">
    <text evidence="1">The sequence shown here is derived from an EMBL/GenBank/DDBJ whole genome shotgun (WGS) entry which is preliminary data.</text>
</comment>
<dbReference type="AlphaFoldDB" id="X1CCI0"/>
<evidence type="ECO:0000313" key="1">
    <source>
        <dbReference type="EMBL" id="GAG81966.1"/>
    </source>
</evidence>
<reference evidence="1" key="1">
    <citation type="journal article" date="2014" name="Front. Microbiol.">
        <title>High frequency of phylogenetically diverse reductive dehalogenase-homologous genes in deep subseafloor sedimentary metagenomes.</title>
        <authorList>
            <person name="Kawai M."/>
            <person name="Futagami T."/>
            <person name="Toyoda A."/>
            <person name="Takaki Y."/>
            <person name="Nishi S."/>
            <person name="Hori S."/>
            <person name="Arai W."/>
            <person name="Tsubouchi T."/>
            <person name="Morono Y."/>
            <person name="Uchiyama I."/>
            <person name="Ito T."/>
            <person name="Fujiyama A."/>
            <person name="Inagaki F."/>
            <person name="Takami H."/>
        </authorList>
    </citation>
    <scope>NUCLEOTIDE SEQUENCE</scope>
    <source>
        <strain evidence="1">Expedition CK06-06</strain>
    </source>
</reference>
<accession>X1CCI0</accession>
<name>X1CCI0_9ZZZZ</name>
<gene>
    <name evidence="1" type="ORF">S01H4_23963</name>
</gene>
<protein>
    <submittedName>
        <fullName evidence="1">Uncharacterized protein</fullName>
    </submittedName>
</protein>
<dbReference type="EMBL" id="BART01011198">
    <property type="protein sequence ID" value="GAG81966.1"/>
    <property type="molecule type" value="Genomic_DNA"/>
</dbReference>
<sequence>MFKGKAEARKISIVYPGGGYFYTRHPIMGIADAFVEVSLATLIITS</sequence>
<feature type="non-terminal residue" evidence="1">
    <location>
        <position position="46"/>
    </location>
</feature>
<proteinExistence type="predicted"/>
<organism evidence="1">
    <name type="scientific">marine sediment metagenome</name>
    <dbReference type="NCBI Taxonomy" id="412755"/>
    <lineage>
        <taxon>unclassified sequences</taxon>
        <taxon>metagenomes</taxon>
        <taxon>ecological metagenomes</taxon>
    </lineage>
</organism>